<evidence type="ECO:0000313" key="2">
    <source>
        <dbReference type="EMBL" id="MBG6140641.1"/>
    </source>
</evidence>
<dbReference type="InterPro" id="IPR052189">
    <property type="entry name" value="L-asp_N-monooxygenase_NS-form"/>
</dbReference>
<comment type="caution">
    <text evidence="2">The sequence shown here is derived from an EMBL/GenBank/DDBJ whole genome shotgun (WGS) entry which is preliminary data.</text>
</comment>
<organism evidence="2 3">
    <name type="scientific">Longispora fulva</name>
    <dbReference type="NCBI Taxonomy" id="619741"/>
    <lineage>
        <taxon>Bacteria</taxon>
        <taxon>Bacillati</taxon>
        <taxon>Actinomycetota</taxon>
        <taxon>Actinomycetes</taxon>
        <taxon>Micromonosporales</taxon>
        <taxon>Micromonosporaceae</taxon>
        <taxon>Longispora</taxon>
    </lineage>
</organism>
<dbReference type="AlphaFoldDB" id="A0A8J7GYL4"/>
<keyword evidence="3" id="KW-1185">Reference proteome</keyword>
<evidence type="ECO:0000313" key="3">
    <source>
        <dbReference type="Proteomes" id="UP000622552"/>
    </source>
</evidence>
<name>A0A8J7GYL4_9ACTN</name>
<feature type="domain" description="FAD-dependent urate hydroxylase HpyO/Asp monooxygenase CreE-like FAD/NAD(P)-binding" evidence="1">
    <location>
        <begin position="8"/>
        <end position="146"/>
    </location>
</feature>
<dbReference type="EMBL" id="JADOUF010000001">
    <property type="protein sequence ID" value="MBG6140641.1"/>
    <property type="molecule type" value="Genomic_DNA"/>
</dbReference>
<reference evidence="2" key="1">
    <citation type="submission" date="2020-11" db="EMBL/GenBank/DDBJ databases">
        <title>Sequencing the genomes of 1000 actinobacteria strains.</title>
        <authorList>
            <person name="Klenk H.-P."/>
        </authorList>
    </citation>
    <scope>NUCLEOTIDE SEQUENCE</scope>
    <source>
        <strain evidence="2">DSM 45356</strain>
    </source>
</reference>
<proteinExistence type="predicted"/>
<accession>A0A8J7GYL4</accession>
<dbReference type="PANTHER" id="PTHR40254">
    <property type="entry name" value="BLR0577 PROTEIN"/>
    <property type="match status" value="1"/>
</dbReference>
<dbReference type="Gene3D" id="3.50.50.60">
    <property type="entry name" value="FAD/NAD(P)-binding domain"/>
    <property type="match status" value="1"/>
</dbReference>
<evidence type="ECO:0000259" key="1">
    <source>
        <dbReference type="Pfam" id="PF13454"/>
    </source>
</evidence>
<dbReference type="InterPro" id="IPR038732">
    <property type="entry name" value="HpyO/CreE_NAD-binding"/>
</dbReference>
<gene>
    <name evidence="2" type="ORF">IW245_006835</name>
</gene>
<dbReference type="Pfam" id="PF13454">
    <property type="entry name" value="NAD_binding_9"/>
    <property type="match status" value="1"/>
</dbReference>
<dbReference type="InterPro" id="IPR036188">
    <property type="entry name" value="FAD/NAD-bd_sf"/>
</dbReference>
<dbReference type="SUPFAM" id="SSF51905">
    <property type="entry name" value="FAD/NAD(P)-binding domain"/>
    <property type="match status" value="2"/>
</dbReference>
<dbReference type="RefSeq" id="WP_197007168.1">
    <property type="nucleotide sequence ID" value="NZ_BONS01000005.1"/>
</dbReference>
<dbReference type="Proteomes" id="UP000622552">
    <property type="component" value="Unassembled WGS sequence"/>
</dbReference>
<dbReference type="PANTHER" id="PTHR40254:SF1">
    <property type="entry name" value="BLR0577 PROTEIN"/>
    <property type="match status" value="1"/>
</dbReference>
<protein>
    <submittedName>
        <fullName evidence="2">Putative NAD(P)/FAD-binding protein YdhS</fullName>
    </submittedName>
</protein>
<sequence length="424" mass="45745">MSRRVMTVVGGGCSGAIVAAHLLRTRDGAVQLVEPRDRLGRGVAYDTDDAWHLLNSRAGKMSALADVPDDFVRWCTWQRLRGGPDDFLPRRAYGRYLEATLEHAAATHPGRLRVIHQRAVRVTPGSVELADGTRLATDWTALALGHSPTADPPGAPVGSPGYVRDPWAAGALESVRAEEPVILLGTGLTAVDVALSLARRGHYGGVHAVSRHGLLPRAHTARPGDLAVAPLSLPTGGESLGKLLRMAREAMETAEDWRPVVDALRPRVDALWRGLTHEEQARFLRHVARYWEIHRHRMAPVVGTAVERLLDSGEFTVTAGQVAQATASGVALTDGRTLPGRTVINCTGPGSAGRTGDPLVRALVADGLARFDRHRLGLDVDDDGMLLGRDGAASREIWTVGPLRRGRWWETMAVPEIRAQTSTL</sequence>